<evidence type="ECO:0000256" key="1">
    <source>
        <dbReference type="SAM" id="Phobius"/>
    </source>
</evidence>
<name>A0A0H3ZWR0_9VIBR</name>
<evidence type="ECO:0000313" key="2">
    <source>
        <dbReference type="EMBL" id="AKN40725.1"/>
    </source>
</evidence>
<keyword evidence="1" id="KW-0812">Transmembrane</keyword>
<keyword evidence="1" id="KW-1133">Transmembrane helix</keyword>
<feature type="transmembrane region" description="Helical" evidence="1">
    <location>
        <begin position="19"/>
        <end position="35"/>
    </location>
</feature>
<sequence>MSSGILNIKSQRGGDGRDFYFDAVVIYFLFWWLRLEHLPSPWLNLIRYLKAGVIVAALTGWLILIDAPQSVFIGTLFFGLWVGVGYSVTVRLHELTLLSLTPSLRNNQYHVHLSNLTQPFTRDTYRELELLIELLLKYNGQSLILTSPLLAKQGSLRNIEQLKKLPVHIKASRHSYWRSPFEFLVLCYYKHIKRENRLQHSDLSRQYRLCLTFRS</sequence>
<reference evidence="2" key="1">
    <citation type="journal article" date="2015" name="MBio">
        <title>Eco-Evolutionary Dynamics of Episomes among Ecologically Cohesive Bacterial Populations.</title>
        <authorList>
            <person name="Xue H."/>
            <person name="Cordero O.X."/>
            <person name="Camas F.M."/>
            <person name="Trimble W."/>
            <person name="Meyer F."/>
            <person name="Guglielmini J."/>
            <person name="Rocha E.P."/>
            <person name="Polz M.F."/>
        </authorList>
    </citation>
    <scope>NUCLEOTIDE SEQUENCE</scope>
    <source>
        <strain evidence="2">FF_112</strain>
    </source>
</reference>
<feature type="transmembrane region" description="Helical" evidence="1">
    <location>
        <begin position="47"/>
        <end position="65"/>
    </location>
</feature>
<feature type="transmembrane region" description="Helical" evidence="1">
    <location>
        <begin position="71"/>
        <end position="90"/>
    </location>
</feature>
<accession>A0A0H3ZWR0</accession>
<dbReference type="EMBL" id="KP795704">
    <property type="protein sequence ID" value="AKN40725.1"/>
    <property type="molecule type" value="Genomic_DNA"/>
</dbReference>
<dbReference type="AlphaFoldDB" id="A0A0H3ZWR0"/>
<keyword evidence="1" id="KW-0472">Membrane</keyword>
<proteinExistence type="predicted"/>
<protein>
    <submittedName>
        <fullName evidence="2">Uncharacterized protein</fullName>
    </submittedName>
</protein>
<organism evidence="2">
    <name type="scientific">Vibrio tasmaniensis</name>
    <dbReference type="NCBI Taxonomy" id="212663"/>
    <lineage>
        <taxon>Bacteria</taxon>
        <taxon>Pseudomonadati</taxon>
        <taxon>Pseudomonadota</taxon>
        <taxon>Gammaproteobacteria</taxon>
        <taxon>Vibrionales</taxon>
        <taxon>Vibrionaceae</taxon>
        <taxon>Vibrio</taxon>
    </lineage>
</organism>